<dbReference type="InterPro" id="IPR011009">
    <property type="entry name" value="Kinase-like_dom_sf"/>
</dbReference>
<comment type="similarity">
    <text evidence="1">Belongs to the protein kinase superfamily. ADCK protein kinase family.</text>
</comment>
<evidence type="ECO:0000256" key="1">
    <source>
        <dbReference type="ARBA" id="ARBA00009670"/>
    </source>
</evidence>
<reference evidence="4 6" key="1">
    <citation type="submission" date="2015-09" db="EMBL/GenBank/DDBJ databases">
        <title>Genome sequence of Acetobacterium wieringae DSM 1911.</title>
        <authorList>
            <person name="Poehlein A."/>
            <person name="Bengelsdorf F.R."/>
            <person name="Schiel-Bengelsdorf B."/>
            <person name="Duerre P."/>
            <person name="Daniel R."/>
        </authorList>
    </citation>
    <scope>NUCLEOTIDE SEQUENCE [LARGE SCALE GENOMIC DNA]</scope>
    <source>
        <strain evidence="4 6">DSM 1911</strain>
    </source>
</reference>
<dbReference type="OrthoDB" id="9795390at2"/>
<keyword evidence="7" id="KW-1185">Reference proteome</keyword>
<dbReference type="InterPro" id="IPR004147">
    <property type="entry name" value="ABC1_dom"/>
</dbReference>
<dbReference type="PANTHER" id="PTHR10566">
    <property type="entry name" value="CHAPERONE-ACTIVITY OF BC1 COMPLEX CABC1 -RELATED"/>
    <property type="match status" value="1"/>
</dbReference>
<proteinExistence type="inferred from homology"/>
<dbReference type="EMBL" id="CP087994">
    <property type="protein sequence ID" value="UYO61507.1"/>
    <property type="molecule type" value="Genomic_DNA"/>
</dbReference>
<dbReference type="GO" id="GO:0016740">
    <property type="term" value="F:transferase activity"/>
    <property type="evidence" value="ECO:0007669"/>
    <property type="project" value="UniProtKB-KW"/>
</dbReference>
<feature type="transmembrane region" description="Helical" evidence="2">
    <location>
        <begin position="486"/>
        <end position="505"/>
    </location>
</feature>
<accession>A0A1F2PGG2</accession>
<keyword evidence="2" id="KW-1133">Transmembrane helix</keyword>
<keyword evidence="2" id="KW-0812">Transmembrane</keyword>
<dbReference type="RefSeq" id="WP_084633701.1">
    <property type="nucleotide sequence ID" value="NZ_CABIIK010000056.1"/>
</dbReference>
<dbReference type="PANTHER" id="PTHR10566:SF113">
    <property type="entry name" value="PROTEIN ACTIVITY OF BC1 COMPLEX KINASE 7, CHLOROPLASTIC"/>
    <property type="match status" value="1"/>
</dbReference>
<evidence type="ECO:0000313" key="7">
    <source>
        <dbReference type="Proteomes" id="UP001163550"/>
    </source>
</evidence>
<keyword evidence="2" id="KW-0472">Membrane</keyword>
<gene>
    <name evidence="4" type="primary">ubiB</name>
    <name evidence="4" type="ORF">ACWI_26750</name>
    <name evidence="5" type="ORF">LNN31_12020</name>
</gene>
<dbReference type="STRING" id="52694.ACWI_26750"/>
<evidence type="ECO:0000313" key="5">
    <source>
        <dbReference type="EMBL" id="UYO61507.1"/>
    </source>
</evidence>
<dbReference type="Proteomes" id="UP000176244">
    <property type="component" value="Unassembled WGS sequence"/>
</dbReference>
<evidence type="ECO:0000313" key="6">
    <source>
        <dbReference type="Proteomes" id="UP000176244"/>
    </source>
</evidence>
<reference evidence="5" key="2">
    <citation type="submission" date="2021-11" db="EMBL/GenBank/DDBJ databases">
        <title>Isoprene-degrading acetogen.</title>
        <authorList>
            <person name="Yang Y."/>
            <person name="Jin H."/>
            <person name="Yan J."/>
        </authorList>
    </citation>
    <scope>NUCLEOTIDE SEQUENCE</scope>
    <source>
        <strain evidence="5">Berkeley</strain>
    </source>
</reference>
<dbReference type="CDD" id="cd05121">
    <property type="entry name" value="ABC1_ADCK3-like"/>
    <property type="match status" value="1"/>
</dbReference>
<dbReference type="InterPro" id="IPR050154">
    <property type="entry name" value="UbiB_kinase"/>
</dbReference>
<dbReference type="AlphaFoldDB" id="A0A1F2PGG2"/>
<feature type="transmembrane region" description="Helical" evidence="2">
    <location>
        <begin position="511"/>
        <end position="534"/>
    </location>
</feature>
<dbReference type="Proteomes" id="UP001163550">
    <property type="component" value="Chromosome"/>
</dbReference>
<sequence length="543" mass="60781">MNLSDAGVTVKDLTKNSMETNGRRLKIIISILVKHEITKGLTPEKLRLIIEDLGPTFIKIGQIMSMRRDIFPSEYCIELEKLRSQVTPMPFDEFIRIIEEEYDCPVDEVFRTINRVPLGSASIAQVHAAELVDGAKVVIKVQRPGIYKVMAQDVVLLNRATGILNLASNIGDVVDFKMIVDEMWSTAQQEMDFLFEAKNAQLFNELNAEIKYIGCPRIYNQFTTSKVLVMEDIVGIEINEKKRLQDAGYDLQEIGVKLAENYVKQIIDDGFFHADPHPGNIFIRNGQIVWIDLGMMGKLSKREMGLLRRSVKAVASRDVESLEGAILSLGVHKSRRINHSLLYESIDRMLDVYGTEELSNINMGRFLEEILRIAAENHIGMPRGISMLSRGMITIEGVIAEISPDANFVRIMANHMAGQQVANFDLNNFMETNRRKILISGEKAISVPGQISDFLSLANKGQLKVNLEVMGSDEPLAEIDKMVNKIVICIILAALLIGSSFIATTDMTPQFMGIPALGALGYFTAIILSLALTISIHRKKRKR</sequence>
<dbReference type="SUPFAM" id="SSF56112">
    <property type="entry name" value="Protein kinase-like (PK-like)"/>
    <property type="match status" value="1"/>
</dbReference>
<name>A0A1F2PGG2_9FIRM</name>
<evidence type="ECO:0000313" key="4">
    <source>
        <dbReference type="EMBL" id="OFV69786.1"/>
    </source>
</evidence>
<protein>
    <submittedName>
        <fullName evidence="5">AarF/UbiB family protein</fullName>
    </submittedName>
</protein>
<dbReference type="EMBL" id="LKEU01000036">
    <property type="protein sequence ID" value="OFV69786.1"/>
    <property type="molecule type" value="Genomic_DNA"/>
</dbReference>
<dbReference type="Pfam" id="PF03109">
    <property type="entry name" value="ABC1"/>
    <property type="match status" value="1"/>
</dbReference>
<evidence type="ECO:0000256" key="2">
    <source>
        <dbReference type="SAM" id="Phobius"/>
    </source>
</evidence>
<keyword evidence="4" id="KW-0808">Transferase</keyword>
<organism evidence="4 6">
    <name type="scientific">Acetobacterium wieringae</name>
    <dbReference type="NCBI Taxonomy" id="52694"/>
    <lineage>
        <taxon>Bacteria</taxon>
        <taxon>Bacillati</taxon>
        <taxon>Bacillota</taxon>
        <taxon>Clostridia</taxon>
        <taxon>Eubacteriales</taxon>
        <taxon>Eubacteriaceae</taxon>
        <taxon>Acetobacterium</taxon>
    </lineage>
</organism>
<evidence type="ECO:0000259" key="3">
    <source>
        <dbReference type="Pfam" id="PF03109"/>
    </source>
</evidence>
<feature type="domain" description="ABC1 atypical kinase-like" evidence="3">
    <location>
        <begin position="81"/>
        <end position="322"/>
    </location>
</feature>